<feature type="transmembrane region" description="Helical" evidence="3">
    <location>
        <begin position="69"/>
        <end position="100"/>
    </location>
</feature>
<dbReference type="Gene3D" id="3.40.50.2000">
    <property type="entry name" value="Glycogen Phosphorylase B"/>
    <property type="match status" value="2"/>
</dbReference>
<comment type="caution">
    <text evidence="5">The sequence shown here is derived from an EMBL/GenBank/DDBJ whole genome shotgun (WGS) entry which is preliminary data.</text>
</comment>
<keyword evidence="3" id="KW-0472">Membrane</keyword>
<dbReference type="AlphaFoldDB" id="A0A7W1T4Z9"/>
<keyword evidence="6" id="KW-1185">Reference proteome</keyword>
<dbReference type="InterPro" id="IPR001296">
    <property type="entry name" value="Glyco_trans_1"/>
</dbReference>
<proteinExistence type="predicted"/>
<dbReference type="PANTHER" id="PTHR12526:SF629">
    <property type="entry name" value="TEICHURONIC ACID BIOSYNTHESIS GLYCOSYLTRANSFERASE TUAH-RELATED"/>
    <property type="match status" value="1"/>
</dbReference>
<evidence type="ECO:0000259" key="4">
    <source>
        <dbReference type="Pfam" id="PF00534"/>
    </source>
</evidence>
<evidence type="ECO:0000256" key="3">
    <source>
        <dbReference type="SAM" id="Phobius"/>
    </source>
</evidence>
<evidence type="ECO:0000256" key="1">
    <source>
        <dbReference type="ARBA" id="ARBA00022676"/>
    </source>
</evidence>
<evidence type="ECO:0000313" key="5">
    <source>
        <dbReference type="EMBL" id="MBA3925416.1"/>
    </source>
</evidence>
<feature type="domain" description="Glycosyl transferase family 1" evidence="4">
    <location>
        <begin position="221"/>
        <end position="390"/>
    </location>
</feature>
<organism evidence="5 6">
    <name type="scientific">Listeria rustica</name>
    <dbReference type="NCBI Taxonomy" id="2713503"/>
    <lineage>
        <taxon>Bacteria</taxon>
        <taxon>Bacillati</taxon>
        <taxon>Bacillota</taxon>
        <taxon>Bacilli</taxon>
        <taxon>Bacillales</taxon>
        <taxon>Listeriaceae</taxon>
        <taxon>Listeria</taxon>
    </lineage>
</organism>
<dbReference type="EMBL" id="JABJVM010000003">
    <property type="protein sequence ID" value="MBA3925416.1"/>
    <property type="molecule type" value="Genomic_DNA"/>
</dbReference>
<dbReference type="SUPFAM" id="SSF53756">
    <property type="entry name" value="UDP-Glycosyltransferase/glycogen phosphorylase"/>
    <property type="match status" value="1"/>
</dbReference>
<keyword evidence="3" id="KW-1133">Transmembrane helix</keyword>
<dbReference type="PANTHER" id="PTHR12526">
    <property type="entry name" value="GLYCOSYLTRANSFERASE"/>
    <property type="match status" value="1"/>
</dbReference>
<keyword evidence="1" id="KW-0328">Glycosyltransferase</keyword>
<dbReference type="RefSeq" id="WP_181675649.1">
    <property type="nucleotide sequence ID" value="NZ_JABJVM010000003.1"/>
</dbReference>
<gene>
    <name evidence="5" type="ORF">HPK16_03585</name>
</gene>
<dbReference type="Pfam" id="PF00534">
    <property type="entry name" value="Glycos_transf_1"/>
    <property type="match status" value="1"/>
</dbReference>
<name>A0A7W1T4Z9_9LIST</name>
<evidence type="ECO:0000313" key="6">
    <source>
        <dbReference type="Proteomes" id="UP000548787"/>
    </source>
</evidence>
<dbReference type="Proteomes" id="UP000548787">
    <property type="component" value="Unassembled WGS sequence"/>
</dbReference>
<sequence>MSKKVAVFVWNHFTNDARVSRECMALQEAGYHVDLIAIHDPEQENQSFFEQVTERFTIRRVNYAKQSKIILLIFWMLFLILLPFFPRFMLIIGAILTILMLPKAQMLVRRSMIFSLMIYYGLRKKYDFYHANDLNTLPQAILCAKVFRRKKLIYDSHEIQTSRTGYNSPLYGICERFFLRFTDVCIHENQTRAAYIQDKYHFYPKVVHNYPNRQFIEGSDRIDLHQVLHISKDEPILLYQGGVQVGRGLDKLIQAVPMFQKGVVVIIGDGRIKLELEKQVLDAELGQKIRFLPKVPLQDLLYYTKNAYLGFQLLNNVCFNHYSASSNKLFEYVMSGVPVIGSDFPEIRRIIKGEEVGVVVDSHSPTSIAAAVNELLANPALRERYSQNCYRAREIYNWEHEKKLFLEIYSELENESDFERKKQKFQKMT</sequence>
<keyword evidence="3" id="KW-0812">Transmembrane</keyword>
<reference evidence="5 6" key="1">
    <citation type="submission" date="2020-08" db="EMBL/GenBank/DDBJ databases">
        <title>Listeria ohnekaius sp. nov. and Listeria portnoyii sp. nov. isolated from non-agricultural and natural environments.</title>
        <authorList>
            <person name="Weller D."/>
            <person name="Belias A.M."/>
            <person name="Liao J."/>
            <person name="Guo S."/>
            <person name="Orsi R.H."/>
            <person name="Wiedmann M."/>
        </authorList>
    </citation>
    <scope>NUCLEOTIDE SEQUENCE [LARGE SCALE GENOMIC DNA]</scope>
    <source>
        <strain evidence="5 6">FSL W9-0585</strain>
    </source>
</reference>
<dbReference type="GO" id="GO:0016757">
    <property type="term" value="F:glycosyltransferase activity"/>
    <property type="evidence" value="ECO:0007669"/>
    <property type="project" value="UniProtKB-KW"/>
</dbReference>
<accession>A0A7W1T4Z9</accession>
<keyword evidence="2 5" id="KW-0808">Transferase</keyword>
<protein>
    <submittedName>
        <fullName evidence="5">Glycosyltransferase</fullName>
    </submittedName>
</protein>
<evidence type="ECO:0000256" key="2">
    <source>
        <dbReference type="ARBA" id="ARBA00022679"/>
    </source>
</evidence>